<dbReference type="SMART" id="SM00028">
    <property type="entry name" value="TPR"/>
    <property type="match status" value="3"/>
</dbReference>
<proteinExistence type="predicted"/>
<evidence type="ECO:0000313" key="5">
    <source>
        <dbReference type="EMBL" id="NAW50211.1"/>
    </source>
</evidence>
<feature type="repeat" description="TPR" evidence="3">
    <location>
        <begin position="94"/>
        <end position="127"/>
    </location>
</feature>
<dbReference type="Pfam" id="PF13414">
    <property type="entry name" value="TPR_11"/>
    <property type="match status" value="1"/>
</dbReference>
<dbReference type="InterPro" id="IPR051685">
    <property type="entry name" value="Ycf3/AcsC/BcsC/TPR_MFPF"/>
</dbReference>
<keyword evidence="2 3" id="KW-0802">TPR repeat</keyword>
<evidence type="ECO:0000256" key="2">
    <source>
        <dbReference type="ARBA" id="ARBA00022803"/>
    </source>
</evidence>
<dbReference type="Pfam" id="PF00515">
    <property type="entry name" value="TPR_1"/>
    <property type="match status" value="1"/>
</dbReference>
<evidence type="ECO:0000256" key="1">
    <source>
        <dbReference type="ARBA" id="ARBA00022737"/>
    </source>
</evidence>
<organism evidence="5 6">
    <name type="scientific">Elizabethkingia argenteiflava</name>
    <dbReference type="NCBI Taxonomy" id="2681556"/>
    <lineage>
        <taxon>Bacteria</taxon>
        <taxon>Pseudomonadati</taxon>
        <taxon>Bacteroidota</taxon>
        <taxon>Flavobacteriia</taxon>
        <taxon>Flavobacteriales</taxon>
        <taxon>Weeksellaceae</taxon>
        <taxon>Elizabethkingia</taxon>
    </lineage>
</organism>
<gene>
    <name evidence="5" type="ORF">GNY06_02010</name>
</gene>
<dbReference type="EMBL" id="JAAABJ010000229">
    <property type="protein sequence ID" value="NAW50211.1"/>
    <property type="molecule type" value="Genomic_DNA"/>
</dbReference>
<dbReference type="PROSITE" id="PS50005">
    <property type="entry name" value="TPR"/>
    <property type="match status" value="2"/>
</dbReference>
<comment type="caution">
    <text evidence="5">The sequence shown here is derived from an EMBL/GenBank/DDBJ whole genome shotgun (WGS) entry which is preliminary data.</text>
</comment>
<dbReference type="PROSITE" id="PS50293">
    <property type="entry name" value="TPR_REGION"/>
    <property type="match status" value="1"/>
</dbReference>
<reference evidence="5 6" key="1">
    <citation type="submission" date="2019-11" db="EMBL/GenBank/DDBJ databases">
        <title>Characterization of Elizabethkingia argenteiflava sp. nov., isolated from inner surface of Soybean Pods.</title>
        <authorList>
            <person name="Mo S."/>
        </authorList>
    </citation>
    <scope>NUCLEOTIDE SEQUENCE [LARGE SCALE GENOMIC DNA]</scope>
    <source>
        <strain evidence="5 6">YB22</strain>
    </source>
</reference>
<dbReference type="InterPro" id="IPR011990">
    <property type="entry name" value="TPR-like_helical_dom_sf"/>
</dbReference>
<dbReference type="AlphaFoldDB" id="A0A845PT49"/>
<dbReference type="Gene3D" id="1.25.40.10">
    <property type="entry name" value="Tetratricopeptide repeat domain"/>
    <property type="match status" value="1"/>
</dbReference>
<dbReference type="PANTHER" id="PTHR44943:SF8">
    <property type="entry name" value="TPR REPEAT-CONTAINING PROTEIN MJ0263"/>
    <property type="match status" value="1"/>
</dbReference>
<dbReference type="InterPro" id="IPR019734">
    <property type="entry name" value="TPR_rpt"/>
</dbReference>
<accession>A0A845PT49</accession>
<keyword evidence="6" id="KW-1185">Reference proteome</keyword>
<feature type="region of interest" description="Disordered" evidence="4">
    <location>
        <begin position="139"/>
        <end position="244"/>
    </location>
</feature>
<protein>
    <submittedName>
        <fullName evidence="5">Tetratricopeptide repeat protein</fullName>
    </submittedName>
</protein>
<evidence type="ECO:0000313" key="6">
    <source>
        <dbReference type="Proteomes" id="UP000553459"/>
    </source>
</evidence>
<feature type="compositionally biased region" description="Basic and acidic residues" evidence="4">
    <location>
        <begin position="188"/>
        <end position="224"/>
    </location>
</feature>
<sequence>MLLKNILFILLIHISGIFYAQDVKTLIYKGNRDFENKKYEESSVYYLKAVQKKPKDFGAHYNLGNALYKQKKYKEAQEEYQKAEHLTNNVQDKVAALYNRGNALMQQNKPQEAARYYKEALKLSPTDFAIRKNYEIAKLKDKQNKQNHSGEGKGDKQDNKAGQGEEPPQENKGDVQKTEQGNYQQDKGNAEGRDQNKNQGQEERIPRDMEKEILQQVGDKEKNTSKRILNQKTNSSPISNEKDW</sequence>
<name>A0A845PT49_9FLAO</name>
<dbReference type="Proteomes" id="UP000553459">
    <property type="component" value="Unassembled WGS sequence"/>
</dbReference>
<evidence type="ECO:0000256" key="3">
    <source>
        <dbReference type="PROSITE-ProRule" id="PRU00339"/>
    </source>
</evidence>
<dbReference type="RefSeq" id="WP_166518572.1">
    <property type="nucleotide sequence ID" value="NZ_JAAABJ010000229.1"/>
</dbReference>
<dbReference type="PANTHER" id="PTHR44943">
    <property type="entry name" value="CELLULOSE SYNTHASE OPERON PROTEIN C"/>
    <property type="match status" value="1"/>
</dbReference>
<feature type="compositionally biased region" description="Polar residues" evidence="4">
    <location>
        <begin position="178"/>
        <end position="187"/>
    </location>
</feature>
<keyword evidence="1" id="KW-0677">Repeat</keyword>
<dbReference type="SUPFAM" id="SSF48452">
    <property type="entry name" value="TPR-like"/>
    <property type="match status" value="1"/>
</dbReference>
<feature type="compositionally biased region" description="Polar residues" evidence="4">
    <location>
        <begin position="226"/>
        <end position="244"/>
    </location>
</feature>
<feature type="compositionally biased region" description="Basic and acidic residues" evidence="4">
    <location>
        <begin position="139"/>
        <end position="159"/>
    </location>
</feature>
<evidence type="ECO:0000256" key="4">
    <source>
        <dbReference type="SAM" id="MobiDB-lite"/>
    </source>
</evidence>
<feature type="repeat" description="TPR" evidence="3">
    <location>
        <begin position="57"/>
        <end position="90"/>
    </location>
</feature>